<feature type="domain" description="Signal transduction histidine kinase subgroup 3 dimerisation and phosphoacceptor" evidence="10">
    <location>
        <begin position="196"/>
        <end position="257"/>
    </location>
</feature>
<keyword evidence="9" id="KW-0472">Membrane</keyword>
<gene>
    <name evidence="11" type="ORF">GFD25_01255</name>
</gene>
<keyword evidence="12" id="KW-1185">Reference proteome</keyword>
<dbReference type="Proteomes" id="UP000469194">
    <property type="component" value="Unassembled WGS sequence"/>
</dbReference>
<evidence type="ECO:0000256" key="1">
    <source>
        <dbReference type="ARBA" id="ARBA00000085"/>
    </source>
</evidence>
<evidence type="ECO:0000313" key="11">
    <source>
        <dbReference type="EMBL" id="NEG88653.1"/>
    </source>
</evidence>
<dbReference type="GO" id="GO:0046983">
    <property type="term" value="F:protein dimerization activity"/>
    <property type="evidence" value="ECO:0007669"/>
    <property type="project" value="InterPro"/>
</dbReference>
<protein>
    <recommendedName>
        <fullName evidence="2">histidine kinase</fullName>
        <ecNumber evidence="2">2.7.13.3</ecNumber>
    </recommendedName>
</protein>
<dbReference type="RefSeq" id="WP_163229164.1">
    <property type="nucleotide sequence ID" value="NZ_WHZW01000002.1"/>
</dbReference>
<dbReference type="Gene3D" id="6.10.250.2870">
    <property type="match status" value="1"/>
</dbReference>
<evidence type="ECO:0000259" key="10">
    <source>
        <dbReference type="Pfam" id="PF07730"/>
    </source>
</evidence>
<dbReference type="AlphaFoldDB" id="A0A6N9Z322"/>
<evidence type="ECO:0000256" key="3">
    <source>
        <dbReference type="ARBA" id="ARBA00022553"/>
    </source>
</evidence>
<keyword evidence="9" id="KW-0812">Transmembrane</keyword>
<dbReference type="GO" id="GO:0016020">
    <property type="term" value="C:membrane"/>
    <property type="evidence" value="ECO:0007669"/>
    <property type="project" value="InterPro"/>
</dbReference>
<dbReference type="PANTHER" id="PTHR24421">
    <property type="entry name" value="NITRATE/NITRITE SENSOR PROTEIN NARX-RELATED"/>
    <property type="match status" value="1"/>
</dbReference>
<comment type="caution">
    <text evidence="11">The sequence shown here is derived from an EMBL/GenBank/DDBJ whole genome shotgun (WGS) entry which is preliminary data.</text>
</comment>
<keyword evidence="4" id="KW-0808">Transferase</keyword>
<keyword evidence="9" id="KW-1133">Transmembrane helix</keyword>
<feature type="transmembrane region" description="Helical" evidence="9">
    <location>
        <begin position="95"/>
        <end position="114"/>
    </location>
</feature>
<evidence type="ECO:0000256" key="7">
    <source>
        <dbReference type="ARBA" id="ARBA00022840"/>
    </source>
</evidence>
<keyword evidence="3" id="KW-0597">Phosphoprotein</keyword>
<feature type="transmembrane region" description="Helical" evidence="9">
    <location>
        <begin position="31"/>
        <end position="49"/>
    </location>
</feature>
<feature type="transmembrane region" description="Helical" evidence="9">
    <location>
        <begin position="145"/>
        <end position="168"/>
    </location>
</feature>
<sequence length="404" mass="44573">MEEIGDHMFLRCKEGLHAWVSRCARVIPHPWILLISSVVGALDVISSLATNQYNVISDIALIAHLVALIGISRYCIPCSYAVVIIYVISLFVPDIPANDQIVGVCFAIGVFFAMNRKVPGIVSVVSLTAITFYNGFSSGMSNMPLLYAMGTSLFFVIAASGGIAAAGYSRANEMEKKNAYLSQQLEHMKYLERDVRLSRDLHDSLTNDLSFIAIIAQARQRNAIKFGDAEAAQAWRQVGQRVQTAFDHTHMILDQLQGEEVRHDKSCSDSLREELTDVKRTLATSGFHGECIFAGSNADLPNDVYEELRSLILECSTNIMRHCVPNKDSFLMSLEINGGSIHLAQMNTIHDSQSSFVRSQRGLNYHCHIIQSLHGEMHYAIDGDTWVLSASIPLSSANSQPACS</sequence>
<dbReference type="InterPro" id="IPR011712">
    <property type="entry name" value="Sig_transdc_His_kin_sub3_dim/P"/>
</dbReference>
<reference evidence="11 12" key="1">
    <citation type="submission" date="2019-10" db="EMBL/GenBank/DDBJ databases">
        <title>Bifidobacterium from non-human primates.</title>
        <authorList>
            <person name="Modesto M."/>
        </authorList>
    </citation>
    <scope>NUCLEOTIDE SEQUENCE [LARGE SCALE GENOMIC DNA]</scope>
    <source>
        <strain evidence="11 12">TRE17</strain>
    </source>
</reference>
<evidence type="ECO:0000256" key="6">
    <source>
        <dbReference type="ARBA" id="ARBA00022777"/>
    </source>
</evidence>
<keyword evidence="6" id="KW-0418">Kinase</keyword>
<dbReference type="EMBL" id="WHZW01000002">
    <property type="protein sequence ID" value="NEG88653.1"/>
    <property type="molecule type" value="Genomic_DNA"/>
</dbReference>
<feature type="transmembrane region" description="Helical" evidence="9">
    <location>
        <begin position="121"/>
        <end position="139"/>
    </location>
</feature>
<evidence type="ECO:0000256" key="9">
    <source>
        <dbReference type="SAM" id="Phobius"/>
    </source>
</evidence>
<evidence type="ECO:0000313" key="12">
    <source>
        <dbReference type="Proteomes" id="UP000469194"/>
    </source>
</evidence>
<evidence type="ECO:0000256" key="5">
    <source>
        <dbReference type="ARBA" id="ARBA00022741"/>
    </source>
</evidence>
<dbReference type="PANTHER" id="PTHR24421:SF10">
    <property type="entry name" value="NITRATE_NITRITE SENSOR PROTEIN NARQ"/>
    <property type="match status" value="1"/>
</dbReference>
<comment type="catalytic activity">
    <reaction evidence="1">
        <text>ATP + protein L-histidine = ADP + protein N-phospho-L-histidine.</text>
        <dbReference type="EC" id="2.7.13.3"/>
    </reaction>
</comment>
<dbReference type="Pfam" id="PF07730">
    <property type="entry name" value="HisKA_3"/>
    <property type="match status" value="1"/>
</dbReference>
<keyword evidence="7" id="KW-0067">ATP-binding</keyword>
<evidence type="ECO:0000256" key="2">
    <source>
        <dbReference type="ARBA" id="ARBA00012438"/>
    </source>
</evidence>
<dbReference type="GO" id="GO:0000155">
    <property type="term" value="F:phosphorelay sensor kinase activity"/>
    <property type="evidence" value="ECO:0007669"/>
    <property type="project" value="InterPro"/>
</dbReference>
<organism evidence="11 12">
    <name type="scientific">Bifidobacterium aerophilum</name>
    <dbReference type="NCBI Taxonomy" id="1798155"/>
    <lineage>
        <taxon>Bacteria</taxon>
        <taxon>Bacillati</taxon>
        <taxon>Actinomycetota</taxon>
        <taxon>Actinomycetes</taxon>
        <taxon>Bifidobacteriales</taxon>
        <taxon>Bifidobacteriaceae</taxon>
        <taxon>Bifidobacterium</taxon>
    </lineage>
</organism>
<proteinExistence type="predicted"/>
<dbReference type="InterPro" id="IPR050482">
    <property type="entry name" value="Sensor_HK_TwoCompSys"/>
</dbReference>
<keyword evidence="8" id="KW-0902">Two-component regulatory system</keyword>
<dbReference type="EC" id="2.7.13.3" evidence="2"/>
<keyword evidence="5" id="KW-0547">Nucleotide-binding</keyword>
<accession>A0A6N9Z322</accession>
<evidence type="ECO:0000256" key="4">
    <source>
        <dbReference type="ARBA" id="ARBA00022679"/>
    </source>
</evidence>
<name>A0A6N9Z322_9BIFI</name>
<feature type="transmembrane region" description="Helical" evidence="9">
    <location>
        <begin position="61"/>
        <end position="89"/>
    </location>
</feature>
<dbReference type="GO" id="GO:0005524">
    <property type="term" value="F:ATP binding"/>
    <property type="evidence" value="ECO:0007669"/>
    <property type="project" value="UniProtKB-KW"/>
</dbReference>
<evidence type="ECO:0000256" key="8">
    <source>
        <dbReference type="ARBA" id="ARBA00023012"/>
    </source>
</evidence>